<proteinExistence type="predicted"/>
<organism evidence="1 2">
    <name type="scientific">Pseudomonas migulae</name>
    <dbReference type="NCBI Taxonomy" id="78543"/>
    <lineage>
        <taxon>Bacteria</taxon>
        <taxon>Pseudomonadati</taxon>
        <taxon>Pseudomonadota</taxon>
        <taxon>Gammaproteobacteria</taxon>
        <taxon>Pseudomonadales</taxon>
        <taxon>Pseudomonadaceae</taxon>
        <taxon>Pseudomonas</taxon>
    </lineage>
</organism>
<gene>
    <name evidence="1" type="ORF">SAMN04490194_2564</name>
</gene>
<dbReference type="AlphaFoldDB" id="A0A1H5JG66"/>
<protein>
    <submittedName>
        <fullName evidence="1">Uncharacterized protein</fullName>
    </submittedName>
</protein>
<sequence length="67" mass="7269">MTGYCRVPCAGHDHLFPAGDKVGLGQEVMTKCICVLIVPVLNVDMRVGHRVFTGQSLGNNSSIIRKQ</sequence>
<dbReference type="Proteomes" id="UP000198985">
    <property type="component" value="Unassembled WGS sequence"/>
</dbReference>
<dbReference type="EMBL" id="FNTY01000002">
    <property type="protein sequence ID" value="SEE51420.1"/>
    <property type="molecule type" value="Genomic_DNA"/>
</dbReference>
<reference evidence="1 2" key="1">
    <citation type="submission" date="2016-10" db="EMBL/GenBank/DDBJ databases">
        <authorList>
            <person name="de Groot N.N."/>
        </authorList>
    </citation>
    <scope>NUCLEOTIDE SEQUENCE [LARGE SCALE GENOMIC DNA]</scope>
    <source>
        <strain evidence="1 2">BS3662</strain>
    </source>
</reference>
<name>A0A1H5JG66_9PSED</name>
<evidence type="ECO:0000313" key="2">
    <source>
        <dbReference type="Proteomes" id="UP000198985"/>
    </source>
</evidence>
<accession>A0A1H5JG66</accession>
<evidence type="ECO:0000313" key="1">
    <source>
        <dbReference type="EMBL" id="SEE51420.1"/>
    </source>
</evidence>